<evidence type="ECO:0000313" key="2">
    <source>
        <dbReference type="EMBL" id="MBA9065376.1"/>
    </source>
</evidence>
<dbReference type="Proteomes" id="UP000565455">
    <property type="component" value="Unassembled WGS sequence"/>
</dbReference>
<feature type="compositionally biased region" description="Polar residues" evidence="1">
    <location>
        <begin position="66"/>
        <end position="84"/>
    </location>
</feature>
<keyword evidence="3" id="KW-1185">Reference proteome</keyword>
<evidence type="ECO:0000313" key="3">
    <source>
        <dbReference type="Proteomes" id="UP000565455"/>
    </source>
</evidence>
<dbReference type="EMBL" id="JACJIM010000008">
    <property type="protein sequence ID" value="MBA9065376.1"/>
    <property type="molecule type" value="Genomic_DNA"/>
</dbReference>
<feature type="compositionally biased region" description="Low complexity" evidence="1">
    <location>
        <begin position="39"/>
        <end position="63"/>
    </location>
</feature>
<evidence type="ECO:0000256" key="1">
    <source>
        <dbReference type="SAM" id="MobiDB-lite"/>
    </source>
</evidence>
<accession>A0ABR6DH09</accession>
<feature type="compositionally biased region" description="Low complexity" evidence="1">
    <location>
        <begin position="94"/>
        <end position="106"/>
    </location>
</feature>
<gene>
    <name evidence="2" type="ORF">GGQ91_004793</name>
</gene>
<proteinExistence type="predicted"/>
<protein>
    <submittedName>
        <fullName evidence="2">Uncharacterized protein</fullName>
    </submittedName>
</protein>
<reference evidence="2 3" key="1">
    <citation type="submission" date="2020-08" db="EMBL/GenBank/DDBJ databases">
        <title>Genomic Encyclopedia of Type Strains, Phase IV (KMG-IV): sequencing the most valuable type-strain genomes for metagenomic binning, comparative biology and taxonomic classification.</title>
        <authorList>
            <person name="Goeker M."/>
        </authorList>
    </citation>
    <scope>NUCLEOTIDE SEQUENCE [LARGE SCALE GENOMIC DNA]</scope>
    <source>
        <strain evidence="2 3">DSM 5686</strain>
    </source>
</reference>
<organism evidence="2 3">
    <name type="scientific">Methylobacterium fujisawaense</name>
    <dbReference type="NCBI Taxonomy" id="107400"/>
    <lineage>
        <taxon>Bacteria</taxon>
        <taxon>Pseudomonadati</taxon>
        <taxon>Pseudomonadota</taxon>
        <taxon>Alphaproteobacteria</taxon>
        <taxon>Hyphomicrobiales</taxon>
        <taxon>Methylobacteriaceae</taxon>
        <taxon>Methylobacterium</taxon>
    </lineage>
</organism>
<feature type="region of interest" description="Disordered" evidence="1">
    <location>
        <begin position="23"/>
        <end position="127"/>
    </location>
</feature>
<comment type="caution">
    <text evidence="2">The sequence shown here is derived from an EMBL/GenBank/DDBJ whole genome shotgun (WGS) entry which is preliminary data.</text>
</comment>
<sequence length="127" mass="12680">MPRIPAGARRAAWPVRDRVSAAAEAAVPEAPPPGDRRAPGAAAGLGPSNAAASAAGRVSMIAAGPSMSQPITQQPQPVLRTQVSRPAWASIQRSAAATSSASSTSTHRQARLRPGAGGPAGHGSLRP</sequence>
<name>A0ABR6DH09_9HYPH</name>